<feature type="compositionally biased region" description="Low complexity" evidence="1">
    <location>
        <begin position="83"/>
        <end position="99"/>
    </location>
</feature>
<accession>A0A9N9NWJ3</accession>
<dbReference type="Gene3D" id="1.10.8.10">
    <property type="entry name" value="DNA helicase RuvA subunit, C-terminal domain"/>
    <property type="match status" value="1"/>
</dbReference>
<dbReference type="SMART" id="SM00546">
    <property type="entry name" value="CUE"/>
    <property type="match status" value="1"/>
</dbReference>
<comment type="caution">
    <text evidence="3">The sequence shown here is derived from an EMBL/GenBank/DDBJ whole genome shotgun (WGS) entry which is preliminary data.</text>
</comment>
<dbReference type="Proteomes" id="UP000789342">
    <property type="component" value="Unassembled WGS sequence"/>
</dbReference>
<dbReference type="InterPro" id="IPR003892">
    <property type="entry name" value="CUE"/>
</dbReference>
<feature type="non-terminal residue" evidence="3">
    <location>
        <position position="223"/>
    </location>
</feature>
<dbReference type="PROSITE" id="PS51140">
    <property type="entry name" value="CUE"/>
    <property type="match status" value="1"/>
</dbReference>
<keyword evidence="4" id="KW-1185">Reference proteome</keyword>
<protein>
    <submittedName>
        <fullName evidence="3">1741_t:CDS:1</fullName>
    </submittedName>
</protein>
<dbReference type="CDD" id="cd14424">
    <property type="entry name" value="CUE_Cue1p_like"/>
    <property type="match status" value="1"/>
</dbReference>
<feature type="domain" description="CUE" evidence="2">
    <location>
        <begin position="26"/>
        <end position="70"/>
    </location>
</feature>
<organism evidence="3 4">
    <name type="scientific">Acaulospora morrowiae</name>
    <dbReference type="NCBI Taxonomy" id="94023"/>
    <lineage>
        <taxon>Eukaryota</taxon>
        <taxon>Fungi</taxon>
        <taxon>Fungi incertae sedis</taxon>
        <taxon>Mucoromycota</taxon>
        <taxon>Glomeromycotina</taxon>
        <taxon>Glomeromycetes</taxon>
        <taxon>Diversisporales</taxon>
        <taxon>Acaulosporaceae</taxon>
        <taxon>Acaulospora</taxon>
    </lineage>
</organism>
<feature type="non-terminal residue" evidence="3">
    <location>
        <position position="1"/>
    </location>
</feature>
<dbReference type="GO" id="GO:0043130">
    <property type="term" value="F:ubiquitin binding"/>
    <property type="evidence" value="ECO:0007669"/>
    <property type="project" value="InterPro"/>
</dbReference>
<reference evidence="3" key="1">
    <citation type="submission" date="2021-06" db="EMBL/GenBank/DDBJ databases">
        <authorList>
            <person name="Kallberg Y."/>
            <person name="Tangrot J."/>
            <person name="Rosling A."/>
        </authorList>
    </citation>
    <scope>NUCLEOTIDE SEQUENCE</scope>
    <source>
        <strain evidence="3">CL551</strain>
    </source>
</reference>
<dbReference type="AlphaFoldDB" id="A0A9N9NWJ3"/>
<feature type="region of interest" description="Disordered" evidence="1">
    <location>
        <begin position="159"/>
        <end position="189"/>
    </location>
</feature>
<gene>
    <name evidence="3" type="ORF">AMORRO_LOCUS16550</name>
</gene>
<feature type="compositionally biased region" description="Polar residues" evidence="1">
    <location>
        <begin position="167"/>
        <end position="189"/>
    </location>
</feature>
<feature type="region of interest" description="Disordered" evidence="1">
    <location>
        <begin position="65"/>
        <end position="99"/>
    </location>
</feature>
<evidence type="ECO:0000256" key="1">
    <source>
        <dbReference type="SAM" id="MobiDB-lite"/>
    </source>
</evidence>
<dbReference type="EMBL" id="CAJVPV010046221">
    <property type="protein sequence ID" value="CAG8770481.1"/>
    <property type="molecule type" value="Genomic_DNA"/>
</dbReference>
<sequence length="223" mass="25134">STPQQATGNRRNITTNDMPRARPRPDDLLQVETVCAMFPNIPQASIQYDLQKTGSVEVTCDNILQNGGSLPPPPVATSFAIPSTSQASSSSTSTSVNSSLTQQSLIDRYKLQEAVNKGLVPSDPPKKWETTPERRQELLQQKKDAMVLQARERYLEQQRKKKELEAKTSSYEYSSLTDSTQSLNNNSLKTQTIQNVVEDGKDLEPELRRQQILQATERRWKKE</sequence>
<name>A0A9N9NWJ3_9GLOM</name>
<evidence type="ECO:0000313" key="4">
    <source>
        <dbReference type="Proteomes" id="UP000789342"/>
    </source>
</evidence>
<evidence type="ECO:0000313" key="3">
    <source>
        <dbReference type="EMBL" id="CAG8770481.1"/>
    </source>
</evidence>
<feature type="compositionally biased region" description="Polar residues" evidence="1">
    <location>
        <begin position="1"/>
        <end position="17"/>
    </location>
</feature>
<evidence type="ECO:0000259" key="2">
    <source>
        <dbReference type="PROSITE" id="PS51140"/>
    </source>
</evidence>
<feature type="region of interest" description="Disordered" evidence="1">
    <location>
        <begin position="1"/>
        <end position="26"/>
    </location>
</feature>
<dbReference type="Pfam" id="PF02845">
    <property type="entry name" value="CUE"/>
    <property type="match status" value="1"/>
</dbReference>
<proteinExistence type="predicted"/>
<dbReference type="OrthoDB" id="3824970at2759"/>